<gene>
    <name evidence="1" type="ORF">ASD8599_00223</name>
</gene>
<dbReference type="EMBL" id="OMOR01000001">
    <property type="protein sequence ID" value="SPH19498.1"/>
    <property type="molecule type" value="Genomic_DNA"/>
</dbReference>
<sequence length="215" mass="25182">MGGYGSGRPRQKNKVESCKRLDVNRLHREGTLRPGWSGSWIWSRDGEEFGRINYRAQEGRLVLNYRVREYGGDWEHVEQPVPLTYASCHYGSQRPYFRCPGVVNGQACNRRVAKLYAGGKYFLCRHCYRLAYTSQSEPRYDRMLRRANKLRMELGGEPGTAHWIAPKPKGMWQRTYQRKRFEIEWCEGQADHLFVEQFKHLLSVEGREAVFGNLS</sequence>
<name>A0A2R8B8Y4_9RHOB</name>
<dbReference type="AlphaFoldDB" id="A0A2R8B8Y4"/>
<keyword evidence="2" id="KW-1185">Reference proteome</keyword>
<organism evidence="1 2">
    <name type="scientific">Ascidiaceihabitans donghaensis</name>
    <dbReference type="NCBI Taxonomy" id="1510460"/>
    <lineage>
        <taxon>Bacteria</taxon>
        <taxon>Pseudomonadati</taxon>
        <taxon>Pseudomonadota</taxon>
        <taxon>Alphaproteobacteria</taxon>
        <taxon>Rhodobacterales</taxon>
        <taxon>Paracoccaceae</taxon>
        <taxon>Ascidiaceihabitans</taxon>
    </lineage>
</organism>
<reference evidence="1 2" key="1">
    <citation type="submission" date="2018-03" db="EMBL/GenBank/DDBJ databases">
        <authorList>
            <person name="Keele B.F."/>
        </authorList>
    </citation>
    <scope>NUCLEOTIDE SEQUENCE [LARGE SCALE GENOMIC DNA]</scope>
    <source>
        <strain evidence="1 2">CECT 8599</strain>
    </source>
</reference>
<accession>A0A2R8B8Y4</accession>
<dbReference type="OrthoDB" id="5951715at2"/>
<dbReference type="Proteomes" id="UP000244880">
    <property type="component" value="Unassembled WGS sequence"/>
</dbReference>
<evidence type="ECO:0000313" key="1">
    <source>
        <dbReference type="EMBL" id="SPH19498.1"/>
    </source>
</evidence>
<proteinExistence type="predicted"/>
<evidence type="ECO:0000313" key="2">
    <source>
        <dbReference type="Proteomes" id="UP000244880"/>
    </source>
</evidence>
<protein>
    <submittedName>
        <fullName evidence="1">Uncharacterized protein</fullName>
    </submittedName>
</protein>